<sequence length="293" mass="34846">MITLNLHNEKFNSKIKVHYTGEIKRELCEKLIDYFWLNNSSEFKDEIKLVKESKRRGIKVFRLSYNNQNYYLKKNSHTRISKKIQIFLRGPEGVRNLKNVNKLLQANISTAKPLFALTKRNLVSHDSIFITEKADGIGLNEYIRFGNLNNNERIIQSLGRLWAKLINNNFSHQDPALDNFFININKEKVKWTLIDLDDIYSMPFLPKIVVMHTLARFIAKIYIFSFKYDISLFKGRELILFLKEFYRNYNRNFGFEKLVNKIEKLVINKIIKRDKKDMILSDESLIGIYNKYK</sequence>
<evidence type="ECO:0000313" key="2">
    <source>
        <dbReference type="Proteomes" id="UP000190625"/>
    </source>
</evidence>
<organism evidence="1 2">
    <name type="scientific">Selenihalanaerobacter shriftii</name>
    <dbReference type="NCBI Taxonomy" id="142842"/>
    <lineage>
        <taxon>Bacteria</taxon>
        <taxon>Bacillati</taxon>
        <taxon>Bacillota</taxon>
        <taxon>Clostridia</taxon>
        <taxon>Halanaerobiales</taxon>
        <taxon>Halobacteroidaceae</taxon>
        <taxon>Selenihalanaerobacter</taxon>
    </lineage>
</organism>
<dbReference type="Pfam" id="PF06293">
    <property type="entry name" value="Kdo"/>
    <property type="match status" value="1"/>
</dbReference>
<dbReference type="InterPro" id="IPR011009">
    <property type="entry name" value="Kinase-like_dom_sf"/>
</dbReference>
<dbReference type="STRING" id="142842.SAMN02745118_00911"/>
<proteinExistence type="predicted"/>
<dbReference type="Proteomes" id="UP000190625">
    <property type="component" value="Unassembled WGS sequence"/>
</dbReference>
<dbReference type="AlphaFoldDB" id="A0A1T4KW85"/>
<accession>A0A1T4KW85</accession>
<gene>
    <name evidence="1" type="ORF">SAMN02745118_00911</name>
</gene>
<dbReference type="SUPFAM" id="SSF56112">
    <property type="entry name" value="Protein kinase-like (PK-like)"/>
    <property type="match status" value="1"/>
</dbReference>
<dbReference type="OrthoDB" id="1683229at2"/>
<keyword evidence="2" id="KW-1185">Reference proteome</keyword>
<reference evidence="2" key="1">
    <citation type="submission" date="2017-02" db="EMBL/GenBank/DDBJ databases">
        <authorList>
            <person name="Varghese N."/>
            <person name="Submissions S."/>
        </authorList>
    </citation>
    <scope>NUCLEOTIDE SEQUENCE [LARGE SCALE GENOMIC DNA]</scope>
    <source>
        <strain evidence="2">ATCC BAA-73</strain>
    </source>
</reference>
<dbReference type="GO" id="GO:0016301">
    <property type="term" value="F:kinase activity"/>
    <property type="evidence" value="ECO:0007669"/>
    <property type="project" value="UniProtKB-KW"/>
</dbReference>
<protein>
    <submittedName>
        <fullName evidence="1">Lipopolysaccharide kinase (Kdo/WaaP) family protein</fullName>
    </submittedName>
</protein>
<dbReference type="RefSeq" id="WP_078809408.1">
    <property type="nucleotide sequence ID" value="NZ_FUWM01000007.1"/>
</dbReference>
<keyword evidence="1" id="KW-0808">Transferase</keyword>
<evidence type="ECO:0000313" key="1">
    <source>
        <dbReference type="EMBL" id="SJZ46689.1"/>
    </source>
</evidence>
<name>A0A1T4KW85_9FIRM</name>
<keyword evidence="1" id="KW-0418">Kinase</keyword>
<dbReference type="EMBL" id="FUWM01000007">
    <property type="protein sequence ID" value="SJZ46689.1"/>
    <property type="molecule type" value="Genomic_DNA"/>
</dbReference>